<evidence type="ECO:0000256" key="3">
    <source>
        <dbReference type="ARBA" id="ARBA00022525"/>
    </source>
</evidence>
<organism evidence="9 10">
    <name type="scientific">Wuchereria bancrofti</name>
    <dbReference type="NCBI Taxonomy" id="6293"/>
    <lineage>
        <taxon>Eukaryota</taxon>
        <taxon>Metazoa</taxon>
        <taxon>Ecdysozoa</taxon>
        <taxon>Nematoda</taxon>
        <taxon>Chromadorea</taxon>
        <taxon>Rhabditida</taxon>
        <taxon>Spirurina</taxon>
        <taxon>Spiruromorpha</taxon>
        <taxon>Filarioidea</taxon>
        <taxon>Onchocercidae</taxon>
        <taxon>Wuchereria</taxon>
    </lineage>
</organism>
<reference evidence="9 10" key="1">
    <citation type="submission" date="2018-11" db="EMBL/GenBank/DDBJ databases">
        <authorList>
            <consortium name="Pathogen Informatics"/>
        </authorList>
    </citation>
    <scope>NUCLEOTIDE SEQUENCE [LARGE SCALE GENOMIC DNA]</scope>
</reference>
<dbReference type="OrthoDB" id="291007at2759"/>
<dbReference type="GO" id="GO:0005576">
    <property type="term" value="C:extracellular region"/>
    <property type="evidence" value="ECO:0007669"/>
    <property type="project" value="UniProtKB-SubCell"/>
</dbReference>
<keyword evidence="3" id="KW-0964">Secreted</keyword>
<evidence type="ECO:0000313" key="9">
    <source>
        <dbReference type="EMBL" id="VDM07595.1"/>
    </source>
</evidence>
<dbReference type="InParanoid" id="A0A3P7FDP6"/>
<sequence>MGHQVVVAFLLILLPLRIYGKSECMQIVGTLVCPQKSMLAGNVQIDLKDEDSLPWETHDQMGRTWSHSDGSFMISGCGADFGPFNEPDPYIIIEHKCPSVLRSTIGNIGSTRKTQFALTKVFMPKILNIVILKSKMCSLSRFSILVVPSLRLPLLSLISIILANKYQFLNSVDFFNANFVNTNEPLRISANDQRFPLKRKKRGSAVIFENDKWPNGRIPYVISSTYTLYQRAIIARAISAYATRTCIRFTPRQLYDRDYIIISKTDGCFADFAHVGGGPQQVSLADECLNYATVIHELMHVIGANTDFEKLTSVKLSYYGERYDYFSIMHYESTEGSRNGKNTVEAKIQEITPLMGKSSDFSSSDINRINRAYKC</sequence>
<evidence type="ECO:0000256" key="5">
    <source>
        <dbReference type="ARBA" id="ARBA00023157"/>
    </source>
</evidence>
<dbReference type="GO" id="GO:0004222">
    <property type="term" value="F:metalloendopeptidase activity"/>
    <property type="evidence" value="ECO:0007669"/>
    <property type="project" value="UniProtKB-UniRule"/>
</dbReference>
<protein>
    <recommendedName>
        <fullName evidence="7">Metalloendopeptidase</fullName>
        <ecNumber evidence="7">3.4.24.-</ecNumber>
    </recommendedName>
</protein>
<dbReference type="Pfam" id="PF01060">
    <property type="entry name" value="TTR-52"/>
    <property type="match status" value="1"/>
</dbReference>
<dbReference type="InterPro" id="IPR001534">
    <property type="entry name" value="Transthyretin-like"/>
</dbReference>
<dbReference type="AlphaFoldDB" id="A0A3P7FDP6"/>
<dbReference type="PRINTS" id="PR00480">
    <property type="entry name" value="ASTACIN"/>
</dbReference>
<dbReference type="GO" id="GO:0008270">
    <property type="term" value="F:zinc ion binding"/>
    <property type="evidence" value="ECO:0007669"/>
    <property type="project" value="InterPro"/>
</dbReference>
<evidence type="ECO:0000256" key="2">
    <source>
        <dbReference type="ARBA" id="ARBA00010112"/>
    </source>
</evidence>
<name>A0A3P7FDP6_WUCBA</name>
<dbReference type="PANTHER" id="PTHR10127:SF798">
    <property type="entry name" value="ZINC METALLOPROTEINASE NAS-1"/>
    <property type="match status" value="1"/>
</dbReference>
<dbReference type="PANTHER" id="PTHR10127">
    <property type="entry name" value="DISCOIDIN, CUB, EGF, LAMININ , AND ZINC METALLOPROTEASE DOMAIN CONTAINING"/>
    <property type="match status" value="1"/>
</dbReference>
<accession>A0A3P7FDP6</accession>
<dbReference type="GO" id="GO:0006508">
    <property type="term" value="P:proteolysis"/>
    <property type="evidence" value="ECO:0007669"/>
    <property type="project" value="UniProtKB-KW"/>
</dbReference>
<feature type="active site" evidence="6">
    <location>
        <position position="297"/>
    </location>
</feature>
<comment type="cofactor">
    <cofactor evidence="7">
        <name>Zn(2+)</name>
        <dbReference type="ChEBI" id="CHEBI:29105"/>
    </cofactor>
    <text evidence="7">Binds 1 zinc ion per subunit.</text>
</comment>
<evidence type="ECO:0000313" key="10">
    <source>
        <dbReference type="Proteomes" id="UP000270924"/>
    </source>
</evidence>
<gene>
    <name evidence="9" type="ORF">WBA_LOCUS981</name>
</gene>
<keyword evidence="7" id="KW-0862">Zinc</keyword>
<keyword evidence="5" id="KW-1015">Disulfide bond</keyword>
<keyword evidence="7" id="KW-0479">Metal-binding</keyword>
<dbReference type="SUPFAM" id="SSF55486">
    <property type="entry name" value="Metalloproteases ('zincins'), catalytic domain"/>
    <property type="match status" value="1"/>
</dbReference>
<feature type="chain" id="PRO_5017848446" description="Metalloendopeptidase" evidence="7">
    <location>
        <begin position="21"/>
        <end position="375"/>
    </location>
</feature>
<dbReference type="EMBL" id="UYWW01000173">
    <property type="protein sequence ID" value="VDM07595.1"/>
    <property type="molecule type" value="Genomic_DNA"/>
</dbReference>
<comment type="subcellular location">
    <subcellularLocation>
        <location evidence="1">Secreted</location>
    </subcellularLocation>
</comment>
<keyword evidence="7" id="KW-0378">Hydrolase</keyword>
<evidence type="ECO:0000256" key="6">
    <source>
        <dbReference type="PROSITE-ProRule" id="PRU01211"/>
    </source>
</evidence>
<dbReference type="Gene3D" id="2.60.40.3330">
    <property type="match status" value="1"/>
</dbReference>
<dbReference type="GO" id="GO:0009986">
    <property type="term" value="C:cell surface"/>
    <property type="evidence" value="ECO:0007669"/>
    <property type="project" value="InterPro"/>
</dbReference>
<dbReference type="Gene3D" id="3.40.390.10">
    <property type="entry name" value="Collagenase (Catalytic Domain)"/>
    <property type="match status" value="2"/>
</dbReference>
<proteinExistence type="inferred from homology"/>
<evidence type="ECO:0000256" key="7">
    <source>
        <dbReference type="RuleBase" id="RU361183"/>
    </source>
</evidence>
<dbReference type="PROSITE" id="PS51864">
    <property type="entry name" value="ASTACIN"/>
    <property type="match status" value="1"/>
</dbReference>
<evidence type="ECO:0000256" key="4">
    <source>
        <dbReference type="ARBA" id="ARBA00022729"/>
    </source>
</evidence>
<keyword evidence="4 7" id="KW-0732">Signal</keyword>
<dbReference type="Pfam" id="PF01400">
    <property type="entry name" value="Astacin"/>
    <property type="match status" value="2"/>
</dbReference>
<comment type="similarity">
    <text evidence="2">Belongs to the nematode transthyretin-like family.</text>
</comment>
<keyword evidence="7" id="KW-0645">Protease</keyword>
<keyword evidence="7" id="KW-0482">Metalloprotease</keyword>
<evidence type="ECO:0000256" key="1">
    <source>
        <dbReference type="ARBA" id="ARBA00004613"/>
    </source>
</evidence>
<keyword evidence="10" id="KW-1185">Reference proteome</keyword>
<dbReference type="Proteomes" id="UP000270924">
    <property type="component" value="Unassembled WGS sequence"/>
</dbReference>
<dbReference type="InterPro" id="IPR001506">
    <property type="entry name" value="Peptidase_M12A"/>
</dbReference>
<comment type="caution">
    <text evidence="6">Lacks conserved residue(s) required for the propagation of feature annotation.</text>
</comment>
<evidence type="ECO:0000259" key="8">
    <source>
        <dbReference type="PROSITE" id="PS51864"/>
    </source>
</evidence>
<dbReference type="InterPro" id="IPR024079">
    <property type="entry name" value="MetalloPept_cat_dom_sf"/>
</dbReference>
<dbReference type="SMART" id="SM00235">
    <property type="entry name" value="ZnMc"/>
    <property type="match status" value="1"/>
</dbReference>
<dbReference type="InterPro" id="IPR038479">
    <property type="entry name" value="Transthyretin-like_sf"/>
</dbReference>
<feature type="signal peptide" evidence="7">
    <location>
        <begin position="1"/>
        <end position="20"/>
    </location>
</feature>
<dbReference type="InterPro" id="IPR006026">
    <property type="entry name" value="Peptidase_Metallo"/>
</dbReference>
<dbReference type="EC" id="3.4.24.-" evidence="7"/>
<feature type="domain" description="Peptidase M12A" evidence="8">
    <location>
        <begin position="204"/>
        <end position="375"/>
    </location>
</feature>